<reference evidence="1 2" key="1">
    <citation type="journal article" date="2008" name="Proc. Natl. Acad. Sci. U.S.A.">
        <title>Niche adaptation and genome expansion in the chlorophyll d-producing cyanobacterium Acaryochloris marina.</title>
        <authorList>
            <person name="Swingley W.D."/>
            <person name="Chen M."/>
            <person name="Cheung P.C."/>
            <person name="Conrad A.L."/>
            <person name="Dejesa L.C."/>
            <person name="Hao J."/>
            <person name="Honchak B.M."/>
            <person name="Karbach L.E."/>
            <person name="Kurdoglu A."/>
            <person name="Lahiri S."/>
            <person name="Mastrian S.D."/>
            <person name="Miyashita H."/>
            <person name="Page L."/>
            <person name="Ramakrishna P."/>
            <person name="Satoh S."/>
            <person name="Sattley W.M."/>
            <person name="Shimada Y."/>
            <person name="Taylor H.L."/>
            <person name="Tomo T."/>
            <person name="Tsuchiya T."/>
            <person name="Wang Z.T."/>
            <person name="Raymond J."/>
            <person name="Mimuro M."/>
            <person name="Blankenship R.E."/>
            <person name="Touchman J.W."/>
        </authorList>
    </citation>
    <scope>NUCLEOTIDE SEQUENCE [LARGE SCALE GENOMIC DNA]</scope>
    <source>
        <strain evidence="2">MBIC 11017</strain>
        <plasmid evidence="2">Plasmid pREB3</plasmid>
    </source>
</reference>
<geneLocation type="plasmid" evidence="1 2">
    <name>pREB3</name>
</geneLocation>
<accession>A8ZMY9</accession>
<keyword evidence="1" id="KW-0614">Plasmid</keyword>
<organism evidence="1 2">
    <name type="scientific">Acaryochloris marina (strain MBIC 11017)</name>
    <dbReference type="NCBI Taxonomy" id="329726"/>
    <lineage>
        <taxon>Bacteria</taxon>
        <taxon>Bacillati</taxon>
        <taxon>Cyanobacteriota</taxon>
        <taxon>Cyanophyceae</taxon>
        <taxon>Acaryochloridales</taxon>
        <taxon>Acaryochloridaceae</taxon>
        <taxon>Acaryochloris</taxon>
    </lineage>
</organism>
<protein>
    <submittedName>
        <fullName evidence="1">Uncharacterized protein</fullName>
    </submittedName>
</protein>
<dbReference type="HOGENOM" id="CLU_3338797_0_0_3"/>
<dbReference type="KEGG" id="amr:AM1_C0258"/>
<dbReference type="EMBL" id="CP000840">
    <property type="protein sequence ID" value="ABW32188.1"/>
    <property type="molecule type" value="Genomic_DNA"/>
</dbReference>
<dbReference type="Proteomes" id="UP000000268">
    <property type="component" value="Plasmid pREB3"/>
</dbReference>
<proteinExistence type="predicted"/>
<keyword evidence="2" id="KW-1185">Reference proteome</keyword>
<sequence length="37" mass="4369">MWAINFDSLDNVKYFEPLVIRLIKLSQLSVFSKLLNL</sequence>
<dbReference type="AlphaFoldDB" id="A8ZMY9"/>
<name>A8ZMY9_ACAM1</name>
<evidence type="ECO:0000313" key="1">
    <source>
        <dbReference type="EMBL" id="ABW32188.1"/>
    </source>
</evidence>
<gene>
    <name evidence="1" type="ordered locus">AM1_C0258</name>
</gene>
<evidence type="ECO:0000313" key="2">
    <source>
        <dbReference type="Proteomes" id="UP000000268"/>
    </source>
</evidence>